<dbReference type="RefSeq" id="WP_046109098.1">
    <property type="nucleotide sequence ID" value="NZ_JZEX01000119.1"/>
</dbReference>
<protein>
    <submittedName>
        <fullName evidence="2">Arylsulfatase</fullName>
    </submittedName>
</protein>
<gene>
    <name evidence="2" type="ORF">VE25_13205</name>
</gene>
<dbReference type="AlphaFoldDB" id="A0A0F5FR19"/>
<dbReference type="Proteomes" id="UP000033632">
    <property type="component" value="Unassembled WGS sequence"/>
</dbReference>
<dbReference type="EMBL" id="JZEX01000119">
    <property type="protein sequence ID" value="KKB11273.1"/>
    <property type="molecule type" value="Genomic_DNA"/>
</dbReference>
<comment type="caution">
    <text evidence="2">The sequence shown here is derived from an EMBL/GenBank/DDBJ whole genome shotgun (WGS) entry which is preliminary data.</text>
</comment>
<dbReference type="PATRIC" id="fig|443610.3.peg.881"/>
<evidence type="ECO:0000256" key="1">
    <source>
        <dbReference type="ARBA" id="ARBA00038414"/>
    </source>
</evidence>
<accession>A0A0F5FR19</accession>
<evidence type="ECO:0000313" key="3">
    <source>
        <dbReference type="Proteomes" id="UP000033632"/>
    </source>
</evidence>
<dbReference type="STRING" id="443610.VE25_13205"/>
<reference evidence="2 3" key="1">
    <citation type="submission" date="2015-03" db="EMBL/GenBank/DDBJ databases">
        <authorList>
            <person name="Hassan Y.I."/>
            <person name="Lepp D."/>
            <person name="Li X.-Z."/>
            <person name="Zhou T."/>
        </authorList>
    </citation>
    <scope>NUCLEOTIDE SEQUENCE [LARGE SCALE GENOMIC DNA]</scope>
    <source>
        <strain evidence="2 3">BD-c194</strain>
    </source>
</reference>
<dbReference type="InterPro" id="IPR015942">
    <property type="entry name" value="Asp/Glu/hydantoin_racemase"/>
</dbReference>
<evidence type="ECO:0000313" key="2">
    <source>
        <dbReference type="EMBL" id="KKB11273.1"/>
    </source>
</evidence>
<dbReference type="InterPro" id="IPR053714">
    <property type="entry name" value="Iso_Racemase_Enz_sf"/>
</dbReference>
<proteinExistence type="inferred from homology"/>
<dbReference type="GO" id="GO:0047661">
    <property type="term" value="F:amino-acid racemase activity"/>
    <property type="evidence" value="ECO:0007669"/>
    <property type="project" value="InterPro"/>
</dbReference>
<dbReference type="Pfam" id="PF01177">
    <property type="entry name" value="Asp_Glu_race"/>
    <property type="match status" value="1"/>
</dbReference>
<sequence>MSRIVLLHATSVAIEPVKQAFDAHWPEAELINLLDDGLSVDRARDAGLTEAMIDRFTALGRYGAAHGAEGILVTCSAFGPAIDRLAAGLDIPVLKPNEAMFRAAIDLGARIGMLATFAPAIPTMEEEFNDFARSAGTAATLETILVEGAMAELRAGNVARHNDLVAAQALALAGCDAIMLAQFSTAQAAGKVGAKVDVPVLTAPEAAVERMKVLVLGGE</sequence>
<organism evidence="2 3">
    <name type="scientific">Devosia geojensis</name>
    <dbReference type="NCBI Taxonomy" id="443610"/>
    <lineage>
        <taxon>Bacteria</taxon>
        <taxon>Pseudomonadati</taxon>
        <taxon>Pseudomonadota</taxon>
        <taxon>Alphaproteobacteria</taxon>
        <taxon>Hyphomicrobiales</taxon>
        <taxon>Devosiaceae</taxon>
        <taxon>Devosia</taxon>
    </lineage>
</organism>
<comment type="similarity">
    <text evidence="1">Belongs to the HyuE racemase family.</text>
</comment>
<keyword evidence="3" id="KW-1185">Reference proteome</keyword>
<dbReference type="OrthoDB" id="978447at2"/>
<dbReference type="Gene3D" id="3.40.50.12500">
    <property type="match status" value="1"/>
</dbReference>
<name>A0A0F5FR19_9HYPH</name>